<dbReference type="InterPro" id="IPR016032">
    <property type="entry name" value="Sig_transdc_resp-reg_C-effctor"/>
</dbReference>
<evidence type="ECO:0000313" key="5">
    <source>
        <dbReference type="EMBL" id="TQE93655.1"/>
    </source>
</evidence>
<dbReference type="GO" id="GO:0003677">
    <property type="term" value="F:DNA binding"/>
    <property type="evidence" value="ECO:0007669"/>
    <property type="project" value="UniProtKB-KW"/>
</dbReference>
<dbReference type="Pfam" id="PF09623">
    <property type="entry name" value="Cas_NE0113"/>
    <property type="match status" value="1"/>
</dbReference>
<dbReference type="GO" id="GO:0016301">
    <property type="term" value="F:kinase activity"/>
    <property type="evidence" value="ECO:0007669"/>
    <property type="project" value="UniProtKB-KW"/>
</dbReference>
<accession>A0A540VAA4</accession>
<keyword evidence="5" id="KW-0808">Transferase</keyword>
<dbReference type="PANTHER" id="PTHR44688">
    <property type="entry name" value="DNA-BINDING TRANSCRIPTIONAL ACTIVATOR DEVR_DOSR"/>
    <property type="match status" value="1"/>
</dbReference>
<evidence type="ECO:0000256" key="3">
    <source>
        <dbReference type="ARBA" id="ARBA00023163"/>
    </source>
</evidence>
<protein>
    <submittedName>
        <fullName evidence="5">Histidine kinase</fullName>
    </submittedName>
</protein>
<sequence>MMDTPKTALIVTLGGQPQIVTFALDWLLARELPVHEVFVVHLSPQDPRLQRSLQKLSQEFVDDRYAGQPCRFRRVPVLLGNRPLEDIRTEAEAGAVWSTVRNLIAELKQQAYALHLCIAGGRRLMGLLATSAAALLCDHQDRLWHMYTPDAFRAAAHEGAIMHAGPEDGVRLIQVPWTPWGTYFPALRAMAQAPEQALAREMGLLTTADQRLCREVLQRLTPRQRDVLWAFARGLRPQEVAETLQISLSTVNSHKTAILAECRVAWGINEGEHLDFHFLRERFGRLVHQLDSKETAGPASRPPF</sequence>
<dbReference type="Gene3D" id="1.10.10.10">
    <property type="entry name" value="Winged helix-like DNA-binding domain superfamily/Winged helix DNA-binding domain"/>
    <property type="match status" value="1"/>
</dbReference>
<keyword evidence="2" id="KW-0238">DNA-binding</keyword>
<keyword evidence="6" id="KW-1185">Reference proteome</keyword>
<dbReference type="SMART" id="SM00421">
    <property type="entry name" value="HTH_LUXR"/>
    <property type="match status" value="1"/>
</dbReference>
<evidence type="ECO:0000259" key="4">
    <source>
        <dbReference type="SMART" id="SM00421"/>
    </source>
</evidence>
<keyword evidence="3" id="KW-0804">Transcription</keyword>
<evidence type="ECO:0000256" key="2">
    <source>
        <dbReference type="ARBA" id="ARBA00023125"/>
    </source>
</evidence>
<dbReference type="AlphaFoldDB" id="A0A540VAA4"/>
<reference evidence="5 6" key="1">
    <citation type="submission" date="2019-06" db="EMBL/GenBank/DDBJ databases">
        <title>Genome sequence of Litorilinea aerophila BAA-2444.</title>
        <authorList>
            <person name="Maclea K.S."/>
            <person name="Maurais E.G."/>
            <person name="Iannazzi L.C."/>
        </authorList>
    </citation>
    <scope>NUCLEOTIDE SEQUENCE [LARGE SCALE GENOMIC DNA]</scope>
    <source>
        <strain evidence="5 6">ATCC BAA-2444</strain>
    </source>
</reference>
<gene>
    <name evidence="5" type="ORF">FKZ61_20240</name>
</gene>
<name>A0A540VAA4_9CHLR</name>
<dbReference type="PRINTS" id="PR00038">
    <property type="entry name" value="HTHLUXR"/>
</dbReference>
<keyword evidence="5" id="KW-0418">Kinase</keyword>
<dbReference type="SUPFAM" id="SSF46894">
    <property type="entry name" value="C-terminal effector domain of the bipartite response regulators"/>
    <property type="match status" value="1"/>
</dbReference>
<dbReference type="GO" id="GO:0006355">
    <property type="term" value="P:regulation of DNA-templated transcription"/>
    <property type="evidence" value="ECO:0007669"/>
    <property type="project" value="InterPro"/>
</dbReference>
<proteinExistence type="predicted"/>
<keyword evidence="1" id="KW-0805">Transcription regulation</keyword>
<dbReference type="EMBL" id="VIGC01000035">
    <property type="protein sequence ID" value="TQE93655.1"/>
    <property type="molecule type" value="Genomic_DNA"/>
</dbReference>
<dbReference type="InParanoid" id="A0A540VAA4"/>
<feature type="domain" description="HTH luxR-type" evidence="4">
    <location>
        <begin position="217"/>
        <end position="267"/>
    </location>
</feature>
<evidence type="ECO:0000313" key="6">
    <source>
        <dbReference type="Proteomes" id="UP000317371"/>
    </source>
</evidence>
<dbReference type="RefSeq" id="WP_141611985.1">
    <property type="nucleotide sequence ID" value="NZ_VIGC02000035.1"/>
</dbReference>
<organism evidence="5 6">
    <name type="scientific">Litorilinea aerophila</name>
    <dbReference type="NCBI Taxonomy" id="1204385"/>
    <lineage>
        <taxon>Bacteria</taxon>
        <taxon>Bacillati</taxon>
        <taxon>Chloroflexota</taxon>
        <taxon>Caldilineae</taxon>
        <taxon>Caldilineales</taxon>
        <taxon>Caldilineaceae</taxon>
        <taxon>Litorilinea</taxon>
    </lineage>
</organism>
<dbReference type="InterPro" id="IPR000792">
    <property type="entry name" value="Tscrpt_reg_LuxR_C"/>
</dbReference>
<evidence type="ECO:0000256" key="1">
    <source>
        <dbReference type="ARBA" id="ARBA00023015"/>
    </source>
</evidence>
<dbReference type="Proteomes" id="UP000317371">
    <property type="component" value="Unassembled WGS sequence"/>
</dbReference>
<dbReference type="PANTHER" id="PTHR44688:SF16">
    <property type="entry name" value="DNA-BINDING TRANSCRIPTIONAL ACTIVATOR DEVR_DOSR"/>
    <property type="match status" value="1"/>
</dbReference>
<dbReference type="InterPro" id="IPR019092">
    <property type="entry name" value="SSO2081-like_dom"/>
</dbReference>
<dbReference type="InterPro" id="IPR036388">
    <property type="entry name" value="WH-like_DNA-bd_sf"/>
</dbReference>
<dbReference type="Pfam" id="PF00196">
    <property type="entry name" value="GerE"/>
    <property type="match status" value="1"/>
</dbReference>
<dbReference type="OrthoDB" id="1721221at2"/>
<comment type="caution">
    <text evidence="5">The sequence shown here is derived from an EMBL/GenBank/DDBJ whole genome shotgun (WGS) entry which is preliminary data.</text>
</comment>